<dbReference type="HOGENOM" id="CLU_009900_1_0_1"/>
<dbReference type="Proteomes" id="UP000006591">
    <property type="component" value="Chromosome 1"/>
</dbReference>
<evidence type="ECO:0000256" key="2">
    <source>
        <dbReference type="ARBA" id="ARBA00022670"/>
    </source>
</evidence>
<evidence type="ECO:0000313" key="6">
    <source>
        <dbReference type="EnsemblPlants" id="ONIVA01G19860.1"/>
    </source>
</evidence>
<dbReference type="Gene3D" id="3.40.395.10">
    <property type="entry name" value="Adenoviral Proteinase, Chain A"/>
    <property type="match status" value="1"/>
</dbReference>
<name>A0A0E0FMB9_ORYNI</name>
<dbReference type="EnsemblPlants" id="ONIVA01G19860.1">
    <property type="protein sequence ID" value="ONIVA01G19860.1"/>
    <property type="gene ID" value="ONIVA01G19860"/>
</dbReference>
<dbReference type="GO" id="GO:0006508">
    <property type="term" value="P:proteolysis"/>
    <property type="evidence" value="ECO:0007669"/>
    <property type="project" value="UniProtKB-KW"/>
</dbReference>
<evidence type="ECO:0000256" key="3">
    <source>
        <dbReference type="ARBA" id="ARBA00022801"/>
    </source>
</evidence>
<dbReference type="InterPro" id="IPR003653">
    <property type="entry name" value="Peptidase_C48_C"/>
</dbReference>
<evidence type="ECO:0000259" key="4">
    <source>
        <dbReference type="Pfam" id="PF02902"/>
    </source>
</evidence>
<evidence type="ECO:0008006" key="8">
    <source>
        <dbReference type="Google" id="ProtNLM"/>
    </source>
</evidence>
<evidence type="ECO:0000313" key="7">
    <source>
        <dbReference type="Proteomes" id="UP000006591"/>
    </source>
</evidence>
<dbReference type="STRING" id="4536.A0A0E0FMB9"/>
<accession>A0A0E0FMB9</accession>
<feature type="domain" description="Aminotransferase-like plant mobile" evidence="5">
    <location>
        <begin position="7"/>
        <end position="195"/>
    </location>
</feature>
<dbReference type="Pfam" id="PF10536">
    <property type="entry name" value="PMD"/>
    <property type="match status" value="1"/>
</dbReference>
<keyword evidence="3" id="KW-0378">Hydrolase</keyword>
<dbReference type="AlphaFoldDB" id="A0A0E0FMB9"/>
<proteinExistence type="inferred from homology"/>
<dbReference type="PANTHER" id="PTHR34835:SF34">
    <property type="entry name" value="OS08G0555500 PROTEIN"/>
    <property type="match status" value="1"/>
</dbReference>
<comment type="similarity">
    <text evidence="1">Belongs to the peptidase C48 family.</text>
</comment>
<dbReference type="SUPFAM" id="SSF54001">
    <property type="entry name" value="Cysteine proteinases"/>
    <property type="match status" value="1"/>
</dbReference>
<evidence type="ECO:0000256" key="1">
    <source>
        <dbReference type="ARBA" id="ARBA00005234"/>
    </source>
</evidence>
<dbReference type="GO" id="GO:0008234">
    <property type="term" value="F:cysteine-type peptidase activity"/>
    <property type="evidence" value="ECO:0007669"/>
    <property type="project" value="InterPro"/>
</dbReference>
<reference evidence="6" key="2">
    <citation type="submission" date="2018-04" db="EMBL/GenBank/DDBJ databases">
        <title>OnivRS2 (Oryza nivara Reference Sequence Version 2).</title>
        <authorList>
            <person name="Zhang J."/>
            <person name="Kudrna D."/>
            <person name="Lee S."/>
            <person name="Talag J."/>
            <person name="Rajasekar S."/>
            <person name="Welchert J."/>
            <person name="Hsing Y.-I."/>
            <person name="Wing R.A."/>
        </authorList>
    </citation>
    <scope>NUCLEOTIDE SEQUENCE [LARGE SCALE GENOMIC DNA]</scope>
</reference>
<dbReference type="Gramene" id="ONIVA01G19860.1">
    <property type="protein sequence ID" value="ONIVA01G19860.1"/>
    <property type="gene ID" value="ONIVA01G19860"/>
</dbReference>
<sequence>MNGVQIHRILCKQIAREYDEHTGAFNINGTMHEITIEDVDHILGVPSEGVELVEVPQAIQADVDDPKEKEKNEALQATKAALFALYKDKRETKITLSALRDSLNLNKSCDDHFKRQFVLYTIGLILCPTTERFVHLDYLNLLINIADIKRTNWASLTLNHLKRSIVSFQHDKVNLKGNQILLLIVNDIKLPIEATKEYTAKDHSGTDANQPSNMDNTKAQTTDMVDVQLQLKSMNEHLIILRKEIQGKISIDCVHEISKRQLEKGYISRITNQIAQNEQIFIPINRNKNHWYLAVVHVKQRQIQLLDSSPSTGLSFYRSSCGLFMLKCMEHWNGSKLTTKFKQGDVDIFRRKLAAILVGSTSNDNTDIPTYNK</sequence>
<dbReference type="Pfam" id="PF02902">
    <property type="entry name" value="Peptidase_C48"/>
    <property type="match status" value="1"/>
</dbReference>
<reference evidence="6" key="1">
    <citation type="submission" date="2015-04" db="UniProtKB">
        <authorList>
            <consortium name="EnsemblPlants"/>
        </authorList>
    </citation>
    <scope>IDENTIFICATION</scope>
    <source>
        <strain evidence="6">SL10</strain>
    </source>
</reference>
<keyword evidence="7" id="KW-1185">Reference proteome</keyword>
<keyword evidence="2" id="KW-0645">Protease</keyword>
<dbReference type="OMA" id="MHEITIE"/>
<dbReference type="PANTHER" id="PTHR34835">
    <property type="entry name" value="OS07G0283600 PROTEIN-RELATED"/>
    <property type="match status" value="1"/>
</dbReference>
<organism evidence="6">
    <name type="scientific">Oryza nivara</name>
    <name type="common">Indian wild rice</name>
    <name type="synonym">Oryza sativa f. spontanea</name>
    <dbReference type="NCBI Taxonomy" id="4536"/>
    <lineage>
        <taxon>Eukaryota</taxon>
        <taxon>Viridiplantae</taxon>
        <taxon>Streptophyta</taxon>
        <taxon>Embryophyta</taxon>
        <taxon>Tracheophyta</taxon>
        <taxon>Spermatophyta</taxon>
        <taxon>Magnoliopsida</taxon>
        <taxon>Liliopsida</taxon>
        <taxon>Poales</taxon>
        <taxon>Poaceae</taxon>
        <taxon>BOP clade</taxon>
        <taxon>Oryzoideae</taxon>
        <taxon>Oryzeae</taxon>
        <taxon>Oryzinae</taxon>
        <taxon>Oryza</taxon>
    </lineage>
</organism>
<feature type="domain" description="Ubiquitin-like protease family profile" evidence="4">
    <location>
        <begin position="271"/>
        <end position="310"/>
    </location>
</feature>
<evidence type="ECO:0000259" key="5">
    <source>
        <dbReference type="Pfam" id="PF10536"/>
    </source>
</evidence>
<dbReference type="InterPro" id="IPR038765">
    <property type="entry name" value="Papain-like_cys_pep_sf"/>
</dbReference>
<dbReference type="eggNOG" id="ENOG502SN4H">
    <property type="taxonomic scope" value="Eukaryota"/>
</dbReference>
<dbReference type="InterPro" id="IPR019557">
    <property type="entry name" value="AminoTfrase-like_pln_mobile"/>
</dbReference>
<protein>
    <recommendedName>
        <fullName evidence="8">Ubiquitin-like protease family profile domain-containing protein</fullName>
    </recommendedName>
</protein>